<accession>A0A259TYN5</accession>
<reference evidence="2 3" key="1">
    <citation type="submission" date="2016-11" db="EMBL/GenBank/DDBJ databases">
        <title>Study of marine rhodopsin-containing bacteria.</title>
        <authorList>
            <person name="Yoshizawa S."/>
            <person name="Kumagai Y."/>
            <person name="Kogure K."/>
        </authorList>
    </citation>
    <scope>NUCLEOTIDE SEQUENCE [LARGE SCALE GENOMIC DNA]</scope>
    <source>
        <strain evidence="2 3">SG-29</strain>
    </source>
</reference>
<keyword evidence="1" id="KW-0732">Signal</keyword>
<dbReference type="AlphaFoldDB" id="A0A259TYN5"/>
<evidence type="ECO:0000256" key="1">
    <source>
        <dbReference type="SAM" id="SignalP"/>
    </source>
</evidence>
<gene>
    <name evidence="2" type="ORF">BSZ36_07350</name>
</gene>
<evidence type="ECO:0008006" key="4">
    <source>
        <dbReference type="Google" id="ProtNLM"/>
    </source>
</evidence>
<keyword evidence="3" id="KW-1185">Reference proteome</keyword>
<evidence type="ECO:0000313" key="2">
    <source>
        <dbReference type="EMBL" id="OZC02806.1"/>
    </source>
</evidence>
<name>A0A259TYN5_9BACT</name>
<comment type="caution">
    <text evidence="2">The sequence shown here is derived from an EMBL/GenBank/DDBJ whole genome shotgun (WGS) entry which is preliminary data.</text>
</comment>
<organism evidence="2 3">
    <name type="scientific">Rubricoccus marinus</name>
    <dbReference type="NCBI Taxonomy" id="716817"/>
    <lineage>
        <taxon>Bacteria</taxon>
        <taxon>Pseudomonadati</taxon>
        <taxon>Rhodothermota</taxon>
        <taxon>Rhodothermia</taxon>
        <taxon>Rhodothermales</taxon>
        <taxon>Rubricoccaceae</taxon>
        <taxon>Rubricoccus</taxon>
    </lineage>
</organism>
<feature type="signal peptide" evidence="1">
    <location>
        <begin position="1"/>
        <end position="19"/>
    </location>
</feature>
<dbReference type="RefSeq" id="WP_094547430.1">
    <property type="nucleotide sequence ID" value="NZ_MQWB01000001.1"/>
</dbReference>
<evidence type="ECO:0000313" key="3">
    <source>
        <dbReference type="Proteomes" id="UP000216446"/>
    </source>
</evidence>
<dbReference type="EMBL" id="MQWB01000001">
    <property type="protein sequence ID" value="OZC02806.1"/>
    <property type="molecule type" value="Genomic_DNA"/>
</dbReference>
<feature type="chain" id="PRO_5012853581" description="DUF5666 domain-containing protein" evidence="1">
    <location>
        <begin position="20"/>
        <end position="115"/>
    </location>
</feature>
<dbReference type="OrthoDB" id="5976085at2"/>
<proteinExistence type="predicted"/>
<protein>
    <recommendedName>
        <fullName evidence="4">DUF5666 domain-containing protein</fullName>
    </recommendedName>
</protein>
<dbReference type="InParanoid" id="A0A259TYN5"/>
<dbReference type="Proteomes" id="UP000216446">
    <property type="component" value="Unassembled WGS sequence"/>
</dbReference>
<sequence>MRTLLFLALLASGCASQSAPESGNGSASGDVVSGTVASVDLTPWTYDGDGVIVMTTASGESVRVLIPARMNLCEAEGLVDVNDLGEGDRIEVVGATDEAGAVRPCVEPTHRVTRL</sequence>